<accession>D2E8G1</accession>
<reference evidence="2" key="2">
    <citation type="submission" date="2012-05" db="EMBL/GenBank/DDBJ databases">
        <authorList>
            <person name="van Beurden S.J."/>
            <person name="Gatherer D."/>
            <person name="Tuzi K."/>
            <person name="Herzyk P."/>
            <person name="Galbraith J."/>
            <person name="Peeters B.P.H."/>
            <person name="Rottier P.J.M."/>
            <person name="Engelsma M.Y."/>
            <person name="Davison A.J."/>
        </authorList>
    </citation>
    <scope>NUCLEOTIDE SEQUENCE</scope>
    <source>
        <strain evidence="2">500138</strain>
    </source>
</reference>
<dbReference type="GeneID" id="8683542"/>
<feature type="region of interest" description="Disordered" evidence="1">
    <location>
        <begin position="834"/>
        <end position="853"/>
    </location>
</feature>
<evidence type="ECO:0000313" key="4">
    <source>
        <dbReference type="EMBL" id="QRM16663.1"/>
    </source>
</evidence>
<name>A0A8E5EVG4_9VIRU</name>
<dbReference type="EMBL" id="MW580849">
    <property type="protein sequence ID" value="QRM16404.1"/>
    <property type="molecule type" value="Genomic_DNA"/>
</dbReference>
<dbReference type="KEGG" id="vg:8683542"/>
<reference evidence="3" key="3">
    <citation type="journal article" date="2021" name="Microorganisms">
        <title>Genomes of Anguillid Herpesvirus 1 Strains Reveal Evolutionary Disparities and Low Genetic Diversity in the Genus Cyprinivirus.</title>
        <authorList>
            <person name="Donohoe O."/>
            <person name="Zhang H."/>
            <person name="Delrez N."/>
            <person name="Gao Y."/>
            <person name="Suarez N.M."/>
            <person name="Davison A.J."/>
            <person name="Vanderplasschen A."/>
        </authorList>
    </citation>
    <scope>NUCLEOTIDE SEQUENCE</scope>
    <source>
        <strain evidence="3">500138</strain>
        <strain evidence="4">DK-200249</strain>
    </source>
</reference>
<dbReference type="RefSeq" id="YP_003358249.1">
    <property type="nucleotide sequence ID" value="NC_013668.3"/>
</dbReference>
<gene>
    <name evidence="3" type="primary">ORF110</name>
    <name evidence="2" type="ORF">AngHV1_ORF110</name>
</gene>
<keyword evidence="5" id="KW-1185">Reference proteome</keyword>
<dbReference type="Proteomes" id="UP000011239">
    <property type="component" value="Segment"/>
</dbReference>
<protein>
    <submittedName>
        <fullName evidence="3">Protein ORF110</fullName>
    </submittedName>
</protein>
<reference evidence="2 5" key="1">
    <citation type="journal article" date="2010" name="J. Gen. Virol.">
        <title>Complete genome sequence and taxonomic position of anguillid herpesvirus 1.</title>
        <authorList>
            <person name="van Beurden S.J."/>
            <person name="Bossers A."/>
            <person name="Voorbergen-Laarman M.H."/>
            <person name="Haenen O.L."/>
            <person name="Peters S."/>
            <person name="Abma-Henkens M.H."/>
            <person name="Peeters B.P."/>
            <person name="Rottier P.J."/>
            <person name="Engelsma M.Y."/>
        </authorList>
    </citation>
    <scope>NUCLEOTIDE SEQUENCE [LARGE SCALE GENOMIC DNA]</scope>
    <source>
        <strain evidence="2">500138</strain>
        <strain evidence="5">Isolate Anguilla anguilla/Netherlands/500138/1998</strain>
    </source>
</reference>
<evidence type="ECO:0000313" key="3">
    <source>
        <dbReference type="EMBL" id="QRM16404.1"/>
    </source>
</evidence>
<dbReference type="EMBL" id="MW580851">
    <property type="protein sequence ID" value="QRM16663.1"/>
    <property type="molecule type" value="Genomic_DNA"/>
</dbReference>
<organism evidence="3">
    <name type="scientific">Anguillid herpesvirus 1</name>
    <dbReference type="NCBI Taxonomy" id="150286"/>
    <lineage>
        <taxon>Viruses</taxon>
        <taxon>Duplodnaviria</taxon>
        <taxon>Heunggongvirae</taxon>
        <taxon>Peploviricota</taxon>
        <taxon>Herviviricetes</taxon>
        <taxon>Herpesvirales</taxon>
        <taxon>Alloherpesviridae</taxon>
        <taxon>Cyvirus</taxon>
        <taxon>Cyvirus anguillidallo1</taxon>
    </lineage>
</organism>
<accession>A0A8E5EVG4</accession>
<evidence type="ECO:0000256" key="1">
    <source>
        <dbReference type="SAM" id="MobiDB-lite"/>
    </source>
</evidence>
<feature type="region of interest" description="Disordered" evidence="1">
    <location>
        <begin position="886"/>
        <end position="908"/>
    </location>
</feature>
<evidence type="ECO:0000313" key="2">
    <source>
        <dbReference type="EMBL" id="ADA57873.1"/>
    </source>
</evidence>
<proteinExistence type="predicted"/>
<sequence length="1055" mass="120012">MAENLGTVSIEFLDELIANLSRVKSLKEAAQLHEQQKDEKAAYLTKLGNRPVYLRNGSVKTTVKAMRGIAIFDAAKAYADANSDPSVRLRLRGLPRQTDERSRKCPESVTFTIGKSTFTMTPVADPFEGLDMSLGEDAIELPSYNLDIFDMRTDDDYMTDMCKSVISARLAEEPITLRHLMKKVVVKTFQRGKADAYPRSRRVPSGSAFERARMAYTFMVFCDMSLTLDRVELVHVVYGFCEAIWGARSVEITLLDELLRNTSFGVPYDLKTPRVPHVEPKVPEYRSDIFQNLKFDPDMTYDSGFTEISRGTLRSAHVAPRKATFATRFHCHNDRVGYVAVVRQPTLTDLNRKECHVYYYKIVPLLGKVLLWHDNLGPCGDVTVKLNRSPDRPSLTVYGPNLTRCYNVNLNCLQWVNPTHWFPPERKDPLYEDTRDYNHNVDVNWVKTYLVPTNGDFWRELYYALLNERFRQQRAQVRREMAEKLTPYDVLDPQVYEATPFEHPNVLECVHCEVYCQSRTVANPTSHVFRNKDPDGAAFFGKGPTDDAETFIRAAGHSVPDTSITQRLTMIPGAKPTPFLEKDHMWVDSSEMGSSGLGIYSLLKQLTAQYRRHVPTSEEEWRPTLEELCKLADLIPVTHHPEDVEDRMDTDYGIGMCPWKKMAIDLIPITVPLPNPKASREAFISRAIKYYQASSPNRTAKKVICYNGDFAAVLTQKGHTGFTRVVLGDPLEPVEWVSQRIFPGSILGPFALTKTYIYWVTIDGLFRVSKRLVGDAECLTPAFHMPFDTIHFEVEDEADSLSGFHQRPPPYLVDFDPVMDDIIPLLDIDHHTEDGTGDSNLKGSGEIGIQNPTEAPTMNQFLASCPELEPIANKLRELNVEESSNGFSLPAQSLQAGSQRSQLDQRTNRGNVVEGRVGQIKYRMIVFDRTGLDMPLIETKRDPRSYLAESDQWLMKKAWPKNDELRQLWLEAGERNFPQFKWTAHGDYSIQVENEVSPLIPSFTYNWSAMARTYQGTKIVKHENGLYFKTRHSTNFSKCSPQTAQALLGPNVKLI</sequence>
<evidence type="ECO:0000313" key="5">
    <source>
        <dbReference type="Proteomes" id="UP000011239"/>
    </source>
</evidence>
<dbReference type="EMBL" id="FJ940765">
    <property type="protein sequence ID" value="ADA57873.1"/>
    <property type="molecule type" value="Genomic_DNA"/>
</dbReference>
<reference evidence="3" key="4">
    <citation type="submission" date="2021-02" db="EMBL/GenBank/DDBJ databases">
        <authorList>
            <person name="Vanderplasschen A.F.C."/>
            <person name="Davison A.J."/>
        </authorList>
    </citation>
    <scope>NUCLEOTIDE SEQUENCE</scope>
    <source>
        <strain evidence="3">500138</strain>
        <strain evidence="4">DK-200249</strain>
    </source>
</reference>